<reference evidence="6 7" key="1">
    <citation type="submission" date="2017-12" db="EMBL/GenBank/DDBJ databases">
        <title>Legionella sainthelensi LA01-117, whole genome sequence of a clinical isolate from New Zealand.</title>
        <authorList>
            <person name="Cree S.L."/>
            <person name="Slow S."/>
            <person name="Kennedy M.A."/>
            <person name="Murdoch D.R."/>
            <person name="Biggs P.J."/>
            <person name="Anderson T."/>
        </authorList>
    </citation>
    <scope>NUCLEOTIDE SEQUENCE [LARGE SCALE GENOMIC DNA]</scope>
    <source>
        <strain evidence="6 7">LA01-117</strain>
        <plasmid evidence="7">pLA01-117_113k</plasmid>
    </source>
</reference>
<dbReference type="GO" id="GO:0005737">
    <property type="term" value="C:cytoplasm"/>
    <property type="evidence" value="ECO:0007669"/>
    <property type="project" value="TreeGrafter"/>
</dbReference>
<dbReference type="PANTHER" id="PTHR11086">
    <property type="entry name" value="DEOXYCYTIDYLATE DEAMINASE-RELATED"/>
    <property type="match status" value="1"/>
</dbReference>
<dbReference type="GO" id="GO:0004132">
    <property type="term" value="F:dCMP deaminase activity"/>
    <property type="evidence" value="ECO:0007669"/>
    <property type="project" value="TreeGrafter"/>
</dbReference>
<evidence type="ECO:0000313" key="6">
    <source>
        <dbReference type="EMBL" id="AUH74264.1"/>
    </source>
</evidence>
<evidence type="ECO:0000256" key="1">
    <source>
        <dbReference type="ARBA" id="ARBA00006576"/>
    </source>
</evidence>
<proteinExistence type="inferred from homology"/>
<accession>A0A2H5FRU0</accession>
<evidence type="ECO:0000256" key="2">
    <source>
        <dbReference type="ARBA" id="ARBA00022723"/>
    </source>
</evidence>
<organism evidence="6 7">
    <name type="scientific">Legionella sainthelensi</name>
    <dbReference type="NCBI Taxonomy" id="28087"/>
    <lineage>
        <taxon>Bacteria</taxon>
        <taxon>Pseudomonadati</taxon>
        <taxon>Pseudomonadota</taxon>
        <taxon>Gammaproteobacteria</taxon>
        <taxon>Legionellales</taxon>
        <taxon>Legionellaceae</taxon>
        <taxon>Legionella</taxon>
    </lineage>
</organism>
<keyword evidence="2" id="KW-0479">Metal-binding</keyword>
<dbReference type="KEGG" id="lsh:CAB17_20205"/>
<dbReference type="RefSeq" id="WP_101901941.1">
    <property type="nucleotide sequence ID" value="NZ_CP025493.2"/>
</dbReference>
<dbReference type="AlphaFoldDB" id="A0A2H5FRU0"/>
<dbReference type="PROSITE" id="PS00903">
    <property type="entry name" value="CYT_DCMP_DEAMINASES_1"/>
    <property type="match status" value="1"/>
</dbReference>
<evidence type="ECO:0000259" key="5">
    <source>
        <dbReference type="PROSITE" id="PS51747"/>
    </source>
</evidence>
<dbReference type="SUPFAM" id="SSF53927">
    <property type="entry name" value="Cytidine deaminase-like"/>
    <property type="match status" value="1"/>
</dbReference>
<dbReference type="Pfam" id="PF00383">
    <property type="entry name" value="dCMP_cyt_deam_1"/>
    <property type="match status" value="1"/>
</dbReference>
<comment type="similarity">
    <text evidence="1">Belongs to the cytidine and deoxycytidylate deaminase family.</text>
</comment>
<dbReference type="InterPro" id="IPR016192">
    <property type="entry name" value="APOBEC/CMP_deaminase_Zn-bd"/>
</dbReference>
<dbReference type="Gene3D" id="3.40.140.10">
    <property type="entry name" value="Cytidine Deaminase, domain 2"/>
    <property type="match status" value="1"/>
</dbReference>
<dbReference type="Proteomes" id="UP000234343">
    <property type="component" value="Plasmid pLA01-117_113k"/>
</dbReference>
<dbReference type="PROSITE" id="PS51747">
    <property type="entry name" value="CYT_DCMP_DEAMINASES_2"/>
    <property type="match status" value="1"/>
</dbReference>
<keyword evidence="6" id="KW-0614">Plasmid</keyword>
<geneLocation type="plasmid" evidence="7">
    <name>pLA01-117_113k</name>
</geneLocation>
<dbReference type="InterPro" id="IPR002125">
    <property type="entry name" value="CMP_dCMP_dom"/>
</dbReference>
<keyword evidence="4" id="KW-0862">Zinc</keyword>
<name>A0A2H5FRU0_9GAMM</name>
<gene>
    <name evidence="6" type="ORF">CAB17_20205</name>
</gene>
<keyword evidence="7" id="KW-1185">Reference proteome</keyword>
<dbReference type="PANTHER" id="PTHR11086:SF18">
    <property type="entry name" value="DEOXYCYTIDYLATE DEAMINASE"/>
    <property type="match status" value="1"/>
</dbReference>
<keyword evidence="3" id="KW-0378">Hydrolase</keyword>
<feature type="domain" description="CMP/dCMP-type deaminase" evidence="5">
    <location>
        <begin position="260"/>
        <end position="437"/>
    </location>
</feature>
<protein>
    <recommendedName>
        <fullName evidence="5">CMP/dCMP-type deaminase domain-containing protein</fullName>
    </recommendedName>
</protein>
<dbReference type="InterPro" id="IPR016193">
    <property type="entry name" value="Cytidine_deaminase-like"/>
</dbReference>
<evidence type="ECO:0000256" key="4">
    <source>
        <dbReference type="ARBA" id="ARBA00022833"/>
    </source>
</evidence>
<dbReference type="InterPro" id="IPR015517">
    <property type="entry name" value="dCMP_deaminase-rel"/>
</dbReference>
<dbReference type="EMBL" id="CP025493">
    <property type="protein sequence ID" value="AUH74264.1"/>
    <property type="molecule type" value="Genomic_DNA"/>
</dbReference>
<dbReference type="GO" id="GO:0008270">
    <property type="term" value="F:zinc ion binding"/>
    <property type="evidence" value="ECO:0007669"/>
    <property type="project" value="InterPro"/>
</dbReference>
<evidence type="ECO:0000313" key="7">
    <source>
        <dbReference type="Proteomes" id="UP000234343"/>
    </source>
</evidence>
<sequence length="517" mass="60317">MEVNSDFEIFIGVVAPLGTERKWFIDVLEEKFESRGYIVEKISITNEIIQFTKSDCKALSFEYFVKMEACSQLRKEYSNGFLTGVIIDKIRSLRKSENKKVVYILEQIKNVTEYNILSHIYGLNYLQISLFSNEKSRNDNLRTKFKRDCVKNLINYEFKPKKINFLKDKMNENVSILFQNISKIIHSRFEDEILPDVTHNLIKKDFNEIVSDTKSHGQQVSELFHLSHYFFNLDESKINITKELNKFISLIEGNNEDYPTQDEFGMSLAFQVSVRSNFPNNRHIGAAILSPYGEVISVASIRAPCSSSNTTLFDQYQVQEGYTKYKNQIKEWKKFLTDFKKKRKDIDTEERFKFDDISNFLKDSLDFHPCTHAEIAAIIDAAKLGISVRKSTLYTTTFPCHLCAKEIINAGISKVIYLEAYPKSKNKELYPKLIDFDPAHATSLLPFSFYSGIGPKRFMYVYSVKNKNKNSNFPPLLAYERSVYYERKEKDIIDYLSYKNHRNLSFLDSLFQKKDNS</sequence>
<evidence type="ECO:0000256" key="3">
    <source>
        <dbReference type="ARBA" id="ARBA00022801"/>
    </source>
</evidence>